<sequence length="546" mass="62119">MEGGARNKFTEVVMQMADQSHLTAAQKGLLQQHLRQFFSDYRTPSHPPYAAMIHRAIVELNEKGGSSEVSISDHIKRKYADLPWAHFTMLKHHLAKLCDSGEIFLTPKGGYLVAGAKVNLGMKSRNRFKGKRLKKKRRLSRGSKKDERRKVAVQTEANEQLYKVIGKEVDGRKNQAVEDLPETENGRVKGKSQQQTHEIKIVVELGQSQPHMENPPSPEVPPGFEVCLEQGQPQVCMENQPEESSPEKPPGFDLATVEEIFESLKQLELEPGSDTTKGEIEEEAPELESSPPRGHAIFEDMMPIQDPQLQLEVQNPERLPGLKQTPEKVATKVTQHRRKLRSWQKWNSSQPNTPINSVEAPPPSQHQEPVGELKLPGPAEPLEKPEFQSQGRPREEKSDTVTVLCPRCNSAETKYLRYDKRKNMPRNFCRNCRRSWTVGGRTYKKDKGKVPMAGKHTVVPALALELQAKEPRPKLRRRRKQDTAQLSTMTDYLEAPLVSQRTREPKPDTNVVESTWPINHNQPEEQQKKVTKQRRPRGCGRPLKLE</sequence>
<dbReference type="Proteomes" id="UP001187471">
    <property type="component" value="Unassembled WGS sequence"/>
</dbReference>
<dbReference type="InterPro" id="IPR036388">
    <property type="entry name" value="WH-like_DNA-bd_sf"/>
</dbReference>
<evidence type="ECO:0000259" key="5">
    <source>
        <dbReference type="PROSITE" id="PS51504"/>
    </source>
</evidence>
<dbReference type="GO" id="GO:0003690">
    <property type="term" value="F:double-stranded DNA binding"/>
    <property type="evidence" value="ECO:0007669"/>
    <property type="project" value="TreeGrafter"/>
</dbReference>
<evidence type="ECO:0000256" key="4">
    <source>
        <dbReference type="SAM" id="MobiDB-lite"/>
    </source>
</evidence>
<feature type="region of interest" description="Disordered" evidence="4">
    <location>
        <begin position="469"/>
        <end position="546"/>
    </location>
</feature>
<comment type="caution">
    <text evidence="6">The sequence shown here is derived from an EMBL/GenBank/DDBJ whole genome shotgun (WGS) entry which is preliminary data.</text>
</comment>
<evidence type="ECO:0000313" key="7">
    <source>
        <dbReference type="Proteomes" id="UP001187471"/>
    </source>
</evidence>
<feature type="compositionally biased region" description="Basic residues" evidence="4">
    <location>
        <begin position="529"/>
        <end position="538"/>
    </location>
</feature>
<dbReference type="Gene3D" id="1.10.10.10">
    <property type="entry name" value="Winged helix-like DNA-binding domain superfamily/Winged helix DNA-binding domain"/>
    <property type="match status" value="1"/>
</dbReference>
<dbReference type="PROSITE" id="PS51504">
    <property type="entry name" value="H15"/>
    <property type="match status" value="1"/>
</dbReference>
<accession>A0AA88UD66</accession>
<dbReference type="EMBL" id="JAVXUO010002626">
    <property type="protein sequence ID" value="KAK2970922.1"/>
    <property type="molecule type" value="Genomic_DNA"/>
</dbReference>
<dbReference type="AlphaFoldDB" id="A0AA88UD66"/>
<feature type="compositionally biased region" description="Basic residues" evidence="4">
    <location>
        <begin position="129"/>
        <end position="142"/>
    </location>
</feature>
<comment type="subcellular location">
    <subcellularLocation>
        <location evidence="1">Nucleus</location>
    </subcellularLocation>
</comment>
<dbReference type="GO" id="GO:0045910">
    <property type="term" value="P:negative regulation of DNA recombination"/>
    <property type="evidence" value="ECO:0007669"/>
    <property type="project" value="TreeGrafter"/>
</dbReference>
<dbReference type="InterPro" id="IPR003851">
    <property type="entry name" value="Znf_Dof"/>
</dbReference>
<dbReference type="Pfam" id="PF02701">
    <property type="entry name" value="Zn_ribbon_Dof"/>
    <property type="match status" value="1"/>
</dbReference>
<evidence type="ECO:0000313" key="6">
    <source>
        <dbReference type="EMBL" id="KAK2970922.1"/>
    </source>
</evidence>
<dbReference type="SMART" id="SM00526">
    <property type="entry name" value="H15"/>
    <property type="match status" value="1"/>
</dbReference>
<dbReference type="InterPro" id="IPR005818">
    <property type="entry name" value="Histone_H1/H5_H15"/>
</dbReference>
<keyword evidence="2" id="KW-0238">DNA-binding</keyword>
<keyword evidence="3" id="KW-0539">Nucleus</keyword>
<keyword evidence="7" id="KW-1185">Reference proteome</keyword>
<organism evidence="6 7">
    <name type="scientific">Escallonia rubra</name>
    <dbReference type="NCBI Taxonomy" id="112253"/>
    <lineage>
        <taxon>Eukaryota</taxon>
        <taxon>Viridiplantae</taxon>
        <taxon>Streptophyta</taxon>
        <taxon>Embryophyta</taxon>
        <taxon>Tracheophyta</taxon>
        <taxon>Spermatophyta</taxon>
        <taxon>Magnoliopsida</taxon>
        <taxon>eudicotyledons</taxon>
        <taxon>Gunneridae</taxon>
        <taxon>Pentapetalae</taxon>
        <taxon>asterids</taxon>
        <taxon>campanulids</taxon>
        <taxon>Escalloniales</taxon>
        <taxon>Escalloniaceae</taxon>
        <taxon>Escallonia</taxon>
    </lineage>
</organism>
<protein>
    <recommendedName>
        <fullName evidence="5">H15 domain-containing protein</fullName>
    </recommendedName>
</protein>
<dbReference type="SUPFAM" id="SSF46785">
    <property type="entry name" value="Winged helix' DNA-binding domain"/>
    <property type="match status" value="1"/>
</dbReference>
<feature type="compositionally biased region" description="Polar residues" evidence="4">
    <location>
        <begin position="344"/>
        <end position="356"/>
    </location>
</feature>
<reference evidence="6" key="1">
    <citation type="submission" date="2022-12" db="EMBL/GenBank/DDBJ databases">
        <title>Draft genome assemblies for two species of Escallonia (Escalloniales).</title>
        <authorList>
            <person name="Chanderbali A."/>
            <person name="Dervinis C."/>
            <person name="Anghel I."/>
            <person name="Soltis D."/>
            <person name="Soltis P."/>
            <person name="Zapata F."/>
        </authorList>
    </citation>
    <scope>NUCLEOTIDE SEQUENCE</scope>
    <source>
        <strain evidence="6">UCBG92.1500</strain>
        <tissue evidence="6">Leaf</tissue>
    </source>
</reference>
<feature type="region of interest" description="Disordered" evidence="4">
    <location>
        <begin position="267"/>
        <end position="401"/>
    </location>
</feature>
<dbReference type="GO" id="GO:0030261">
    <property type="term" value="P:chromosome condensation"/>
    <property type="evidence" value="ECO:0007669"/>
    <property type="project" value="TreeGrafter"/>
</dbReference>
<feature type="compositionally biased region" description="Polar residues" evidence="4">
    <location>
        <begin position="511"/>
        <end position="521"/>
    </location>
</feature>
<dbReference type="PANTHER" id="PTHR11467:SF109">
    <property type="entry name" value="H15 DOMAIN-CONTAINING PROTEIN"/>
    <property type="match status" value="1"/>
</dbReference>
<dbReference type="GO" id="GO:0005730">
    <property type="term" value="C:nucleolus"/>
    <property type="evidence" value="ECO:0007669"/>
    <property type="project" value="TreeGrafter"/>
</dbReference>
<dbReference type="InterPro" id="IPR036390">
    <property type="entry name" value="WH_DNA-bd_sf"/>
</dbReference>
<evidence type="ECO:0000256" key="1">
    <source>
        <dbReference type="ARBA" id="ARBA00004123"/>
    </source>
</evidence>
<feature type="region of interest" description="Disordered" evidence="4">
    <location>
        <begin position="129"/>
        <end position="153"/>
    </location>
</feature>
<feature type="compositionally biased region" description="Basic and acidic residues" evidence="4">
    <location>
        <begin position="381"/>
        <end position="399"/>
    </location>
</feature>
<dbReference type="PANTHER" id="PTHR11467">
    <property type="entry name" value="HISTONE H1"/>
    <property type="match status" value="1"/>
</dbReference>
<dbReference type="GO" id="GO:0031492">
    <property type="term" value="F:nucleosomal DNA binding"/>
    <property type="evidence" value="ECO:0007669"/>
    <property type="project" value="TreeGrafter"/>
</dbReference>
<proteinExistence type="predicted"/>
<dbReference type="Pfam" id="PF00538">
    <property type="entry name" value="Linker_histone"/>
    <property type="match status" value="1"/>
</dbReference>
<dbReference type="GO" id="GO:0006334">
    <property type="term" value="P:nucleosome assembly"/>
    <property type="evidence" value="ECO:0007669"/>
    <property type="project" value="InterPro"/>
</dbReference>
<gene>
    <name evidence="6" type="ORF">RJ640_021175</name>
</gene>
<name>A0AA88UD66_9ASTE</name>
<feature type="domain" description="H15" evidence="5">
    <location>
        <begin position="45"/>
        <end position="115"/>
    </location>
</feature>
<evidence type="ECO:0000256" key="2">
    <source>
        <dbReference type="ARBA" id="ARBA00023125"/>
    </source>
</evidence>
<dbReference type="GO" id="GO:0006355">
    <property type="term" value="P:regulation of DNA-templated transcription"/>
    <property type="evidence" value="ECO:0007669"/>
    <property type="project" value="InterPro"/>
</dbReference>
<evidence type="ECO:0000256" key="3">
    <source>
        <dbReference type="ARBA" id="ARBA00023242"/>
    </source>
</evidence>
<dbReference type="GO" id="GO:0000786">
    <property type="term" value="C:nucleosome"/>
    <property type="evidence" value="ECO:0007669"/>
    <property type="project" value="InterPro"/>
</dbReference>